<reference evidence="3" key="1">
    <citation type="journal article" date="2015" name="ISME J.">
        <title>Draft Genome Sequence of Streptomyces incarnatus NRRL8089, which Produces the Nucleoside Antibiotic Sinefungin.</title>
        <authorList>
            <person name="Oshima K."/>
            <person name="Hattori M."/>
            <person name="Shimizu H."/>
            <person name="Fukuda K."/>
            <person name="Nemoto M."/>
            <person name="Inagaki K."/>
            <person name="Tamura T."/>
        </authorList>
    </citation>
    <scope>NUCLEOTIDE SEQUENCE</scope>
    <source>
        <strain evidence="3">FACHB-1375</strain>
    </source>
</reference>
<evidence type="ECO:0000256" key="1">
    <source>
        <dbReference type="SAM" id="SignalP"/>
    </source>
</evidence>
<dbReference type="InterPro" id="IPR012334">
    <property type="entry name" value="Pectin_lyas_fold"/>
</dbReference>
<evidence type="ECO:0000259" key="2">
    <source>
        <dbReference type="SMART" id="SM00912"/>
    </source>
</evidence>
<protein>
    <submittedName>
        <fullName evidence="3">Filamentous hemagglutinin N-terminal domain-containing protein</fullName>
    </submittedName>
</protein>
<dbReference type="Pfam" id="PF05860">
    <property type="entry name" value="TPS"/>
    <property type="match status" value="1"/>
</dbReference>
<gene>
    <name evidence="3" type="ORF">H6G03_17695</name>
</gene>
<feature type="domain" description="Filamentous haemagglutinin FhaB/tRNA nuclease CdiA-like TPS" evidence="2">
    <location>
        <begin position="29"/>
        <end position="142"/>
    </location>
</feature>
<dbReference type="EMBL" id="JACJPW010000044">
    <property type="protein sequence ID" value="MBD2182876.1"/>
    <property type="molecule type" value="Genomic_DNA"/>
</dbReference>
<dbReference type="Gene3D" id="2.160.20.10">
    <property type="entry name" value="Single-stranded right-handed beta-helix, Pectin lyase-like"/>
    <property type="match status" value="2"/>
</dbReference>
<evidence type="ECO:0000313" key="4">
    <source>
        <dbReference type="Proteomes" id="UP000641646"/>
    </source>
</evidence>
<dbReference type="SMART" id="SM00912">
    <property type="entry name" value="Haemagg_act"/>
    <property type="match status" value="1"/>
</dbReference>
<dbReference type="InterPro" id="IPR008638">
    <property type="entry name" value="FhaB/CdiA-like_TPS"/>
</dbReference>
<dbReference type="RefSeq" id="WP_190466049.1">
    <property type="nucleotide sequence ID" value="NZ_JACJPW010000044.1"/>
</dbReference>
<feature type="signal peptide" evidence="1">
    <location>
        <begin position="1"/>
        <end position="21"/>
    </location>
</feature>
<comment type="caution">
    <text evidence="3">The sequence shown here is derived from an EMBL/GenBank/DDBJ whole genome shotgun (WGS) entry which is preliminary data.</text>
</comment>
<name>A0A926VFB7_9CYAN</name>
<organism evidence="3 4">
    <name type="scientific">Aerosakkonema funiforme FACHB-1375</name>
    <dbReference type="NCBI Taxonomy" id="2949571"/>
    <lineage>
        <taxon>Bacteria</taxon>
        <taxon>Bacillati</taxon>
        <taxon>Cyanobacteriota</taxon>
        <taxon>Cyanophyceae</taxon>
        <taxon>Oscillatoriophycideae</taxon>
        <taxon>Aerosakkonematales</taxon>
        <taxon>Aerosakkonemataceae</taxon>
        <taxon>Aerosakkonema</taxon>
    </lineage>
</organism>
<dbReference type="AlphaFoldDB" id="A0A926VFB7"/>
<accession>A0A926VFB7</accession>
<evidence type="ECO:0000313" key="3">
    <source>
        <dbReference type="EMBL" id="MBD2182876.1"/>
    </source>
</evidence>
<proteinExistence type="predicted"/>
<dbReference type="SUPFAM" id="SSF51126">
    <property type="entry name" value="Pectin lyase-like"/>
    <property type="match status" value="3"/>
</dbReference>
<dbReference type="InterPro" id="IPR011050">
    <property type="entry name" value="Pectin_lyase_fold/virulence"/>
</dbReference>
<dbReference type="NCBIfam" id="TIGR01901">
    <property type="entry name" value="adhes_NPXG"/>
    <property type="match status" value="1"/>
</dbReference>
<dbReference type="Proteomes" id="UP000641646">
    <property type="component" value="Unassembled WGS sequence"/>
</dbReference>
<feature type="chain" id="PRO_5037068003" evidence="1">
    <location>
        <begin position="22"/>
        <end position="808"/>
    </location>
</feature>
<sequence length="808" mass="83495">MKLTKLRLIWFCLLPVEISIALPSFGQITPDRTVGTTVTPNAETNTDRVDGGTIRGSNLFHSFQEFNIESDRSVYFSNPEGIINIFSRITGSNPSNIYGKLGVLGNANLFLLNPNGIIFGAGARLDLKGSFVATTADRINFADRAFFSASDPQISSLLTISVPIGLQFGSNPGAIVVQGAGHNARLSDTARVSGLDSTTVGLQLQPGKTLALVGGNLALNGGLLSAPGGRIELGSVAVGSVDLNAIPAGFAISYPNISSFGNIEIDRRALVSVAGTNAGAIDIQGQQIKISDGSIVLVQNQGDLTAGDIAIDATNSVQVIGKTPDFSSSSSLINETVSNGAAGNILITTPQLTIDRGGFILNRTYSTAPGGNIIVNADDVRVNGYTPGDPNVFRGISLLLAASNGDGKGGDLTISTRNLSISGGANVAARPYGSGNGGNVAVKADTIEVTSLEAPRGLYFSLLSAATFGIGNAGNLTIDTRTLSVRSGGRVSASSRFLGNAGSLTINASESIEAIGIKDAQNRSYIGTAVLAAFNQPSTANSGTTRINTPVLNITDGATVFVQNMASGRAGVLNINAGRIQLDNGGRISASTRSGEGGNINLEISNSLQMRHGSFISAEAGGSGNGGNIALNAATIASLENSNITANAMQGRGGNIQITTQGIFRSFDSSITASSQLGVSGFVNISTPNLEQHQVLVTFSTRFLKEDQTIASSCLTRRNLQRGRFVATGNGGLSESPENLLMPYEVGQIVPVRQLQITRNQPIEPTNSLPTNSAIQEATGLAFTPDGKLALVVAKSEMASPTELTCSQ</sequence>
<keyword evidence="4" id="KW-1185">Reference proteome</keyword>
<keyword evidence="1" id="KW-0732">Signal</keyword>
<reference evidence="3" key="2">
    <citation type="submission" date="2020-08" db="EMBL/GenBank/DDBJ databases">
        <authorList>
            <person name="Chen M."/>
            <person name="Teng W."/>
            <person name="Zhao L."/>
            <person name="Hu C."/>
            <person name="Zhou Y."/>
            <person name="Han B."/>
            <person name="Song L."/>
            <person name="Shu W."/>
        </authorList>
    </citation>
    <scope>NUCLEOTIDE SEQUENCE</scope>
    <source>
        <strain evidence="3">FACHB-1375</strain>
    </source>
</reference>